<sequence>MKIKDNYFTIEVDLRPLKDKGLLKTVEKECKFNHLKPELSKIEEKVFAIKTYHPSKKEKINLTQFISHKLVEDGFIEIFNKLNDILTKEKPKSSHS</sequence>
<comment type="caution">
    <text evidence="1">The sequence shown here is derived from an EMBL/GenBank/DDBJ whole genome shotgun (WGS) entry which is preliminary data.</text>
</comment>
<gene>
    <name evidence="1" type="ORF">GCM10009433_23680</name>
</gene>
<evidence type="ECO:0000313" key="2">
    <source>
        <dbReference type="Proteomes" id="UP001500185"/>
    </source>
</evidence>
<dbReference type="Proteomes" id="UP001500185">
    <property type="component" value="Unassembled WGS sequence"/>
</dbReference>
<keyword evidence="2" id="KW-1185">Reference proteome</keyword>
<evidence type="ECO:0000313" key="1">
    <source>
        <dbReference type="EMBL" id="GAA0762891.1"/>
    </source>
</evidence>
<name>A0ABN1KDT1_9FLAO</name>
<dbReference type="RefSeq" id="WP_224454554.1">
    <property type="nucleotide sequence ID" value="NZ_BAAAGG010000022.1"/>
</dbReference>
<organism evidence="1 2">
    <name type="scientific">Psychroflexus lacisalsi</name>
    <dbReference type="NCBI Taxonomy" id="503928"/>
    <lineage>
        <taxon>Bacteria</taxon>
        <taxon>Pseudomonadati</taxon>
        <taxon>Bacteroidota</taxon>
        <taxon>Flavobacteriia</taxon>
        <taxon>Flavobacteriales</taxon>
        <taxon>Flavobacteriaceae</taxon>
        <taxon>Psychroflexus</taxon>
    </lineage>
</organism>
<protein>
    <submittedName>
        <fullName evidence="1">Uncharacterized protein</fullName>
    </submittedName>
</protein>
<proteinExistence type="predicted"/>
<dbReference type="EMBL" id="BAAAGG010000022">
    <property type="protein sequence ID" value="GAA0762891.1"/>
    <property type="molecule type" value="Genomic_DNA"/>
</dbReference>
<reference evidence="1 2" key="1">
    <citation type="journal article" date="2019" name="Int. J. Syst. Evol. Microbiol.">
        <title>The Global Catalogue of Microorganisms (GCM) 10K type strain sequencing project: providing services to taxonomists for standard genome sequencing and annotation.</title>
        <authorList>
            <consortium name="The Broad Institute Genomics Platform"/>
            <consortium name="The Broad Institute Genome Sequencing Center for Infectious Disease"/>
            <person name="Wu L."/>
            <person name="Ma J."/>
        </authorList>
    </citation>
    <scope>NUCLEOTIDE SEQUENCE [LARGE SCALE GENOMIC DNA]</scope>
    <source>
        <strain evidence="1 2">JCM 16231</strain>
    </source>
</reference>
<accession>A0ABN1KDT1</accession>